<organism evidence="1 2">
    <name type="scientific">Suillus discolor</name>
    <dbReference type="NCBI Taxonomy" id="1912936"/>
    <lineage>
        <taxon>Eukaryota</taxon>
        <taxon>Fungi</taxon>
        <taxon>Dikarya</taxon>
        <taxon>Basidiomycota</taxon>
        <taxon>Agaricomycotina</taxon>
        <taxon>Agaricomycetes</taxon>
        <taxon>Agaricomycetidae</taxon>
        <taxon>Boletales</taxon>
        <taxon>Suillineae</taxon>
        <taxon>Suillaceae</taxon>
        <taxon>Suillus</taxon>
    </lineage>
</organism>
<dbReference type="RefSeq" id="XP_041293855.1">
    <property type="nucleotide sequence ID" value="XM_041441383.1"/>
</dbReference>
<dbReference type="Proteomes" id="UP000823399">
    <property type="component" value="Unassembled WGS sequence"/>
</dbReference>
<evidence type="ECO:0000313" key="1">
    <source>
        <dbReference type="EMBL" id="KAG2109987.1"/>
    </source>
</evidence>
<comment type="caution">
    <text evidence="1">The sequence shown here is derived from an EMBL/GenBank/DDBJ whole genome shotgun (WGS) entry which is preliminary data.</text>
</comment>
<proteinExistence type="predicted"/>
<gene>
    <name evidence="1" type="ORF">F5147DRAFT_772828</name>
</gene>
<evidence type="ECO:0000313" key="2">
    <source>
        <dbReference type="Proteomes" id="UP000823399"/>
    </source>
</evidence>
<protein>
    <submittedName>
        <fullName evidence="1">Uncharacterized protein</fullName>
    </submittedName>
</protein>
<keyword evidence="2" id="KW-1185">Reference proteome</keyword>
<name>A0A9P7F865_9AGAM</name>
<dbReference type="AlphaFoldDB" id="A0A9P7F865"/>
<dbReference type="GeneID" id="64703642"/>
<dbReference type="EMBL" id="JABBWM010000022">
    <property type="protein sequence ID" value="KAG2109987.1"/>
    <property type="molecule type" value="Genomic_DNA"/>
</dbReference>
<dbReference type="OrthoDB" id="2803597at2759"/>
<accession>A0A9P7F865</accession>
<reference evidence="1" key="1">
    <citation type="journal article" date="2020" name="New Phytol.">
        <title>Comparative genomics reveals dynamic genome evolution in host specialist ectomycorrhizal fungi.</title>
        <authorList>
            <person name="Lofgren L.A."/>
            <person name="Nguyen N.H."/>
            <person name="Vilgalys R."/>
            <person name="Ruytinx J."/>
            <person name="Liao H.L."/>
            <person name="Branco S."/>
            <person name="Kuo A."/>
            <person name="LaButti K."/>
            <person name="Lipzen A."/>
            <person name="Andreopoulos W."/>
            <person name="Pangilinan J."/>
            <person name="Riley R."/>
            <person name="Hundley H."/>
            <person name="Na H."/>
            <person name="Barry K."/>
            <person name="Grigoriev I.V."/>
            <person name="Stajich J.E."/>
            <person name="Kennedy P.G."/>
        </authorList>
    </citation>
    <scope>NUCLEOTIDE SEQUENCE</scope>
    <source>
        <strain evidence="1">FC423</strain>
    </source>
</reference>
<sequence>MELHSQLFPLQQLVSTRTKPKYKVKPYKMTDSKCKLQQELIKWRDSKIIEEDLDADDFFGPQMIMSNKILNSIVDLAHYHKILSTTSLFQQTSWCYSSKYRQSILDIILTCIPLPIVKPPAPPATIVSPPLGSLSSANHQLNTSTFATNGIAVSSKHS</sequence>